<dbReference type="HOGENOM" id="CLU_2289139_0_0_9"/>
<keyword evidence="2" id="KW-1185">Reference proteome</keyword>
<evidence type="ECO:0008006" key="3">
    <source>
        <dbReference type="Google" id="ProtNLM"/>
    </source>
</evidence>
<reference evidence="1 2" key="1">
    <citation type="submission" date="2010-12" db="EMBL/GenBank/DDBJ databases">
        <authorList>
            <person name="Muzny D."/>
            <person name="Qin X."/>
            <person name="Deng J."/>
            <person name="Jiang H."/>
            <person name="Liu Y."/>
            <person name="Qu J."/>
            <person name="Song X.-Z."/>
            <person name="Zhang L."/>
            <person name="Thornton R."/>
            <person name="Coyle M."/>
            <person name="Francisco L."/>
            <person name="Jackson L."/>
            <person name="Javaid M."/>
            <person name="Korchina V."/>
            <person name="Kovar C."/>
            <person name="Mata R."/>
            <person name="Mathew T."/>
            <person name="Ngo R."/>
            <person name="Nguyen L."/>
            <person name="Nguyen N."/>
            <person name="Okwuonu G."/>
            <person name="Ongeri F."/>
            <person name="Pham C."/>
            <person name="Simmons D."/>
            <person name="Wilczek-Boney K."/>
            <person name="Hale W."/>
            <person name="Jakkamsetti A."/>
            <person name="Pham P."/>
            <person name="Ruth R."/>
            <person name="San Lucas F."/>
            <person name="Warren J."/>
            <person name="Zhang J."/>
            <person name="Zhao Z."/>
            <person name="Zhou C."/>
            <person name="Zhu D."/>
            <person name="Lee S."/>
            <person name="Bess C."/>
            <person name="Blankenburg K."/>
            <person name="Forbes L."/>
            <person name="Fu Q."/>
            <person name="Gubbala S."/>
            <person name="Hirani K."/>
            <person name="Jayaseelan J.C."/>
            <person name="Lara F."/>
            <person name="Munidasa M."/>
            <person name="Palculict T."/>
            <person name="Patil S."/>
            <person name="Pu L.-L."/>
            <person name="Saada N."/>
            <person name="Tang L."/>
            <person name="Weissenberger G."/>
            <person name="Zhu Y."/>
            <person name="Hemphill L."/>
            <person name="Shang Y."/>
            <person name="Youmans B."/>
            <person name="Ayvaz T."/>
            <person name="Ross M."/>
            <person name="Santibanez J."/>
            <person name="Aqrawi P."/>
            <person name="Gross S."/>
            <person name="Joshi V."/>
            <person name="Fowler G."/>
            <person name="Nazareth L."/>
            <person name="Reid J."/>
            <person name="Worley K."/>
            <person name="Petrosino J."/>
            <person name="Highlander S."/>
            <person name="Gibbs R."/>
        </authorList>
    </citation>
    <scope>NUCLEOTIDE SEQUENCE [LARGE SCALE GENOMIC DNA]</scope>
    <source>
        <strain evidence="1 2">ATCC 23263</strain>
    </source>
</reference>
<dbReference type="eggNOG" id="COG1234">
    <property type="taxonomic scope" value="Bacteria"/>
</dbReference>
<protein>
    <recommendedName>
        <fullName evidence="3">Metallo-beta-lactamase domain-containing protein</fullName>
    </recommendedName>
</protein>
<comment type="caution">
    <text evidence="1">The sequence shown here is derived from an EMBL/GenBank/DDBJ whole genome shotgun (WGS) entry which is preliminary data.</text>
</comment>
<evidence type="ECO:0000313" key="1">
    <source>
        <dbReference type="EMBL" id="EFV02712.1"/>
    </source>
</evidence>
<accession>E6MDV3</accession>
<sequence length="101" mass="11571">MCCGDEPCHPPVEKYVRDADWLLHEAFCLDAEAERFRPIEKHHSTVKNACEFAAALGVRHLALYHTEDSDLARRKARYTAEGKRYYAGELHVPDDLETLSL</sequence>
<dbReference type="InterPro" id="IPR036866">
    <property type="entry name" value="RibonucZ/Hydroxyglut_hydro"/>
</dbReference>
<dbReference type="EMBL" id="AEQN01000005">
    <property type="protein sequence ID" value="EFV02712.1"/>
    <property type="molecule type" value="Genomic_DNA"/>
</dbReference>
<dbReference type="STRING" id="887929.HMP0721_0186"/>
<name>E6MDV3_9FIRM</name>
<proteinExistence type="predicted"/>
<evidence type="ECO:0000313" key="2">
    <source>
        <dbReference type="Proteomes" id="UP000004754"/>
    </source>
</evidence>
<organism evidence="1 2">
    <name type="scientific">Pseudoramibacter alactolyticus ATCC 23263</name>
    <dbReference type="NCBI Taxonomy" id="887929"/>
    <lineage>
        <taxon>Bacteria</taxon>
        <taxon>Bacillati</taxon>
        <taxon>Bacillota</taxon>
        <taxon>Clostridia</taxon>
        <taxon>Eubacteriales</taxon>
        <taxon>Eubacteriaceae</taxon>
        <taxon>Pseudoramibacter</taxon>
    </lineage>
</organism>
<gene>
    <name evidence="1" type="ORF">HMP0721_0186</name>
</gene>
<dbReference type="Proteomes" id="UP000004754">
    <property type="component" value="Unassembled WGS sequence"/>
</dbReference>
<dbReference type="AlphaFoldDB" id="E6MDV3"/>
<dbReference type="Gene3D" id="3.60.15.10">
    <property type="entry name" value="Ribonuclease Z/Hydroxyacylglutathione hydrolase-like"/>
    <property type="match status" value="1"/>
</dbReference>
<dbReference type="SUPFAM" id="SSF56281">
    <property type="entry name" value="Metallo-hydrolase/oxidoreductase"/>
    <property type="match status" value="1"/>
</dbReference>